<feature type="domain" description="PAC" evidence="6">
    <location>
        <begin position="90"/>
        <end position="142"/>
    </location>
</feature>
<dbReference type="Gene3D" id="3.30.450.20">
    <property type="entry name" value="PAS domain"/>
    <property type="match status" value="1"/>
</dbReference>
<dbReference type="InterPro" id="IPR035965">
    <property type="entry name" value="PAS-like_dom_sf"/>
</dbReference>
<dbReference type="PROSITE" id="PS50112">
    <property type="entry name" value="PAS"/>
    <property type="match status" value="1"/>
</dbReference>
<comment type="similarity">
    <text evidence="2">Belongs to the methyl-accepting chemotaxis (MCP) protein family.</text>
</comment>
<dbReference type="SMART" id="SM00086">
    <property type="entry name" value="PAC"/>
    <property type="match status" value="1"/>
</dbReference>
<feature type="domain" description="PAS" evidence="5">
    <location>
        <begin position="14"/>
        <end position="60"/>
    </location>
</feature>
<dbReference type="Gene3D" id="1.10.287.950">
    <property type="entry name" value="Methyl-accepting chemotaxis protein"/>
    <property type="match status" value="1"/>
</dbReference>
<gene>
    <name evidence="7" type="ORF">JFN88_07865</name>
</gene>
<accession>A0A934J6D1</accession>
<keyword evidence="8" id="KW-1185">Reference proteome</keyword>
<dbReference type="SUPFAM" id="SSF58104">
    <property type="entry name" value="Methyl-accepting chemotaxis protein (MCP) signaling domain"/>
    <property type="match status" value="1"/>
</dbReference>
<dbReference type="Pfam" id="PF00015">
    <property type="entry name" value="MCPsignal"/>
    <property type="match status" value="1"/>
</dbReference>
<dbReference type="CDD" id="cd00130">
    <property type="entry name" value="PAS"/>
    <property type="match status" value="1"/>
</dbReference>
<dbReference type="RefSeq" id="WP_199018774.1">
    <property type="nucleotide sequence ID" value="NZ_JAELUP010000022.1"/>
</dbReference>
<sequence>MSEASVSTQIYSKEDTKLRSMVTAIESSLAMIEFDTEGRVLRANDNFARTMGYLPEEMRGMRHASLCTEEFRNGPEYVELWEGLRQGKAFQDKIRRVRKDGSLIWLEATYMPILGDDGQPCGVLKLATNIDSREQAAARLTAGLLKMSEELLVRASEGMNRSREVEEAVGSVVSGSEDNIAALRQLERQSDTLRGIVRSIKDVAEQTRLLALNAAIEAAHAKEYGLAFGVVANEVRKLATQVELATREASRYVEGIEARFREIGEGANRSRTLAAESQRRLRQAVDEFQGIGEAAHRLDGQAREINSIVS</sequence>
<organism evidence="7 8">
    <name type="scientific">Paenibacillus roseus</name>
    <dbReference type="NCBI Taxonomy" id="2798579"/>
    <lineage>
        <taxon>Bacteria</taxon>
        <taxon>Bacillati</taxon>
        <taxon>Bacillota</taxon>
        <taxon>Bacilli</taxon>
        <taxon>Bacillales</taxon>
        <taxon>Paenibacillaceae</taxon>
        <taxon>Paenibacillus</taxon>
    </lineage>
</organism>
<dbReference type="InterPro" id="IPR004089">
    <property type="entry name" value="MCPsignal_dom"/>
</dbReference>
<dbReference type="GO" id="GO:0004888">
    <property type="term" value="F:transmembrane signaling receptor activity"/>
    <property type="evidence" value="ECO:0007669"/>
    <property type="project" value="InterPro"/>
</dbReference>
<dbReference type="GO" id="GO:0006935">
    <property type="term" value="P:chemotaxis"/>
    <property type="evidence" value="ECO:0007669"/>
    <property type="project" value="InterPro"/>
</dbReference>
<dbReference type="AlphaFoldDB" id="A0A934J6D1"/>
<evidence type="ECO:0000256" key="2">
    <source>
        <dbReference type="ARBA" id="ARBA00029447"/>
    </source>
</evidence>
<evidence type="ECO:0000256" key="3">
    <source>
        <dbReference type="PROSITE-ProRule" id="PRU00284"/>
    </source>
</evidence>
<evidence type="ECO:0000259" key="5">
    <source>
        <dbReference type="PROSITE" id="PS50112"/>
    </source>
</evidence>
<dbReference type="SUPFAM" id="SSF55785">
    <property type="entry name" value="PYP-like sensor domain (PAS domain)"/>
    <property type="match status" value="1"/>
</dbReference>
<dbReference type="NCBIfam" id="TIGR00229">
    <property type="entry name" value="sensory_box"/>
    <property type="match status" value="1"/>
</dbReference>
<evidence type="ECO:0000256" key="1">
    <source>
        <dbReference type="ARBA" id="ARBA00023224"/>
    </source>
</evidence>
<keyword evidence="1 3" id="KW-0807">Transducer</keyword>
<reference evidence="7" key="1">
    <citation type="submission" date="2020-12" db="EMBL/GenBank/DDBJ databases">
        <authorList>
            <person name="Huq M.A."/>
        </authorList>
    </citation>
    <scope>NUCLEOTIDE SEQUENCE</scope>
    <source>
        <strain evidence="7">MAHUQ-46</strain>
    </source>
</reference>
<dbReference type="Pfam" id="PF08447">
    <property type="entry name" value="PAS_3"/>
    <property type="match status" value="1"/>
</dbReference>
<evidence type="ECO:0000313" key="8">
    <source>
        <dbReference type="Proteomes" id="UP000640274"/>
    </source>
</evidence>
<evidence type="ECO:0000259" key="4">
    <source>
        <dbReference type="PROSITE" id="PS50111"/>
    </source>
</evidence>
<dbReference type="EMBL" id="JAELUP010000022">
    <property type="protein sequence ID" value="MBJ6361222.1"/>
    <property type="molecule type" value="Genomic_DNA"/>
</dbReference>
<dbReference type="GO" id="GO:0007165">
    <property type="term" value="P:signal transduction"/>
    <property type="evidence" value="ECO:0007669"/>
    <property type="project" value="UniProtKB-KW"/>
</dbReference>
<dbReference type="GO" id="GO:0016020">
    <property type="term" value="C:membrane"/>
    <property type="evidence" value="ECO:0007669"/>
    <property type="project" value="InterPro"/>
</dbReference>
<dbReference type="PANTHER" id="PTHR32089">
    <property type="entry name" value="METHYL-ACCEPTING CHEMOTAXIS PROTEIN MCPB"/>
    <property type="match status" value="1"/>
</dbReference>
<dbReference type="PRINTS" id="PR00260">
    <property type="entry name" value="CHEMTRNSDUCR"/>
</dbReference>
<dbReference type="InterPro" id="IPR000700">
    <property type="entry name" value="PAS-assoc_C"/>
</dbReference>
<dbReference type="InterPro" id="IPR013655">
    <property type="entry name" value="PAS_fold_3"/>
</dbReference>
<evidence type="ECO:0000259" key="6">
    <source>
        <dbReference type="PROSITE" id="PS50113"/>
    </source>
</evidence>
<feature type="domain" description="Methyl-accepting transducer" evidence="4">
    <location>
        <begin position="155"/>
        <end position="310"/>
    </location>
</feature>
<name>A0A934J6D1_9BACL</name>
<dbReference type="PROSITE" id="PS50113">
    <property type="entry name" value="PAC"/>
    <property type="match status" value="1"/>
</dbReference>
<dbReference type="Proteomes" id="UP000640274">
    <property type="component" value="Unassembled WGS sequence"/>
</dbReference>
<dbReference type="InterPro" id="IPR000014">
    <property type="entry name" value="PAS"/>
</dbReference>
<dbReference type="InterPro" id="IPR004090">
    <property type="entry name" value="Chemotax_Me-accpt_rcpt"/>
</dbReference>
<dbReference type="InterPro" id="IPR001610">
    <property type="entry name" value="PAC"/>
</dbReference>
<comment type="caution">
    <text evidence="7">The sequence shown here is derived from an EMBL/GenBank/DDBJ whole genome shotgun (WGS) entry which is preliminary data.</text>
</comment>
<dbReference type="PROSITE" id="PS50111">
    <property type="entry name" value="CHEMOTAXIS_TRANSDUC_2"/>
    <property type="match status" value="1"/>
</dbReference>
<dbReference type="PANTHER" id="PTHR32089:SF112">
    <property type="entry name" value="LYSOZYME-LIKE PROTEIN-RELATED"/>
    <property type="match status" value="1"/>
</dbReference>
<evidence type="ECO:0000313" key="7">
    <source>
        <dbReference type="EMBL" id="MBJ6361222.1"/>
    </source>
</evidence>
<protein>
    <submittedName>
        <fullName evidence="7">PAS domain S-box protein</fullName>
    </submittedName>
</protein>
<proteinExistence type="inferred from homology"/>